<keyword evidence="2" id="KW-1185">Reference proteome</keyword>
<protein>
    <submittedName>
        <fullName evidence="1">Uncharacterized protein</fullName>
    </submittedName>
</protein>
<proteinExistence type="predicted"/>
<comment type="caution">
    <text evidence="1">The sequence shown here is derived from an EMBL/GenBank/DDBJ whole genome shotgun (WGS) entry which is preliminary data.</text>
</comment>
<dbReference type="EMBL" id="CAAALY010096627">
    <property type="protein sequence ID" value="VEL28653.1"/>
    <property type="molecule type" value="Genomic_DNA"/>
</dbReference>
<dbReference type="AlphaFoldDB" id="A0A3S5A619"/>
<dbReference type="Proteomes" id="UP000784294">
    <property type="component" value="Unassembled WGS sequence"/>
</dbReference>
<evidence type="ECO:0000313" key="2">
    <source>
        <dbReference type="Proteomes" id="UP000784294"/>
    </source>
</evidence>
<sequence length="101" mass="11457">MTELLAGPAKLLLTEAREAKRTSHFAGQLMCRAAVVLLRDRLGRELSGYVQERGRALEISLIWQLMERDARAELEWINACIEGSLLANRKEFLPLPLVQQL</sequence>
<organism evidence="1 2">
    <name type="scientific">Protopolystoma xenopodis</name>
    <dbReference type="NCBI Taxonomy" id="117903"/>
    <lineage>
        <taxon>Eukaryota</taxon>
        <taxon>Metazoa</taxon>
        <taxon>Spiralia</taxon>
        <taxon>Lophotrochozoa</taxon>
        <taxon>Platyhelminthes</taxon>
        <taxon>Monogenea</taxon>
        <taxon>Polyopisthocotylea</taxon>
        <taxon>Polystomatidea</taxon>
        <taxon>Polystomatidae</taxon>
        <taxon>Protopolystoma</taxon>
    </lineage>
</organism>
<accession>A0A3S5A619</accession>
<name>A0A3S5A619_9PLAT</name>
<evidence type="ECO:0000313" key="1">
    <source>
        <dbReference type="EMBL" id="VEL28653.1"/>
    </source>
</evidence>
<gene>
    <name evidence="1" type="ORF">PXEA_LOCUS22093</name>
</gene>
<reference evidence="1" key="1">
    <citation type="submission" date="2018-11" db="EMBL/GenBank/DDBJ databases">
        <authorList>
            <consortium name="Pathogen Informatics"/>
        </authorList>
    </citation>
    <scope>NUCLEOTIDE SEQUENCE</scope>
</reference>